<dbReference type="EMBL" id="JASNQZ010000003">
    <property type="protein sequence ID" value="KAL0959217.1"/>
    <property type="molecule type" value="Genomic_DNA"/>
</dbReference>
<feature type="signal peptide" evidence="3">
    <location>
        <begin position="1"/>
        <end position="20"/>
    </location>
</feature>
<protein>
    <recommendedName>
        <fullName evidence="4">FAS1 domain-containing protein</fullName>
    </recommendedName>
</protein>
<gene>
    <name evidence="5" type="ORF">HGRIS_014496</name>
</gene>
<dbReference type="PANTHER" id="PTHR10900:SF122">
    <property type="entry name" value="FAS1 DOMAIN-CONTAINING PROTEIN"/>
    <property type="match status" value="1"/>
</dbReference>
<feature type="domain" description="FAS1" evidence="4">
    <location>
        <begin position="280"/>
        <end position="441"/>
    </location>
</feature>
<feature type="region of interest" description="Disordered" evidence="1">
    <location>
        <begin position="113"/>
        <end position="192"/>
    </location>
</feature>
<evidence type="ECO:0000256" key="2">
    <source>
        <dbReference type="SAM" id="Phobius"/>
    </source>
</evidence>
<dbReference type="PANTHER" id="PTHR10900">
    <property type="entry name" value="PERIOSTIN-RELATED"/>
    <property type="match status" value="1"/>
</dbReference>
<evidence type="ECO:0000313" key="5">
    <source>
        <dbReference type="EMBL" id="KAL0959217.1"/>
    </source>
</evidence>
<evidence type="ECO:0000313" key="6">
    <source>
        <dbReference type="Proteomes" id="UP001556367"/>
    </source>
</evidence>
<organism evidence="5 6">
    <name type="scientific">Hohenbuehelia grisea</name>
    <dbReference type="NCBI Taxonomy" id="104357"/>
    <lineage>
        <taxon>Eukaryota</taxon>
        <taxon>Fungi</taxon>
        <taxon>Dikarya</taxon>
        <taxon>Basidiomycota</taxon>
        <taxon>Agaricomycotina</taxon>
        <taxon>Agaricomycetes</taxon>
        <taxon>Agaricomycetidae</taxon>
        <taxon>Agaricales</taxon>
        <taxon>Pleurotineae</taxon>
        <taxon>Pleurotaceae</taxon>
        <taxon>Hohenbuehelia</taxon>
    </lineage>
</organism>
<feature type="chain" id="PRO_5047011561" description="FAS1 domain-containing protein" evidence="3">
    <location>
        <begin position="21"/>
        <end position="520"/>
    </location>
</feature>
<keyword evidence="6" id="KW-1185">Reference proteome</keyword>
<dbReference type="Gene3D" id="2.30.180.10">
    <property type="entry name" value="FAS1 domain"/>
    <property type="match status" value="2"/>
</dbReference>
<feature type="domain" description="FAS1" evidence="4">
    <location>
        <begin position="24"/>
        <end position="103"/>
    </location>
</feature>
<dbReference type="SMART" id="SM00554">
    <property type="entry name" value="FAS1"/>
    <property type="match status" value="2"/>
</dbReference>
<evidence type="ECO:0000259" key="4">
    <source>
        <dbReference type="PROSITE" id="PS50213"/>
    </source>
</evidence>
<reference evidence="6" key="1">
    <citation type="submission" date="2024-06" db="EMBL/GenBank/DDBJ databases">
        <title>Multi-omics analyses provide insights into the biosynthesis of the anticancer antibiotic pleurotin in Hohenbuehelia grisea.</title>
        <authorList>
            <person name="Weaver J.A."/>
            <person name="Alberti F."/>
        </authorList>
    </citation>
    <scope>NUCLEOTIDE SEQUENCE [LARGE SCALE GENOMIC DNA]</scope>
    <source>
        <strain evidence="6">T-177</strain>
    </source>
</reference>
<feature type="transmembrane region" description="Helical" evidence="2">
    <location>
        <begin position="268"/>
        <end position="288"/>
    </location>
</feature>
<sequence length="520" mass="54797">MVHLSSLILSVALLLPIVGAEPQGIEVLIETLQQHGLEQMSKYLSDCNKPNNDVGQRLIKVLSTGEGGPYTLFAPEDQAFEKVNQKMLNDPKRLANLLSYHVVHGAFPLAIDGKGPGPNPNPVENAPFANQHDMPQGGPKPDFSSKPPGGGQKPDMSMGAGPKGGNQPAFGGQPNGGDKGLGNAPLGSQPSFTTQVGGLLPVVAQSMDVNPTTITVGRTLMDQSPFVDLEGGRAQVLAWSNSTGPDGKARIMNQSNDCPITKTIMSKYITINIIPSVLFIPTALPWTLQYHKLTNFGKAMKETTVPGAPSNLLESMNSANGWGAHGFTLFAPDNGAMDYAHDHFKSLSSQNPHAMASILQTHMVNGSTIYSPSLCSPHFQYSVVSQAGVPLYFNTNSSGTWVFVNPPGAQGSKGGPMFSARITKTEMLAQNGVVHLIDGVLMNTYYDGAASAAAYDNAKKIAMEHMGPITGPVGPGGVAGAVVQQYRNAARGRVQPAGWNGTGGIMALSVLLGVWFSGIF</sequence>
<dbReference type="InterPro" id="IPR000782">
    <property type="entry name" value="FAS1_domain"/>
</dbReference>
<dbReference type="SUPFAM" id="SSF82153">
    <property type="entry name" value="FAS1 domain"/>
    <property type="match status" value="2"/>
</dbReference>
<dbReference type="InterPro" id="IPR050904">
    <property type="entry name" value="Adhesion/Biosynth-related"/>
</dbReference>
<keyword evidence="2" id="KW-0812">Transmembrane</keyword>
<keyword evidence="3" id="KW-0732">Signal</keyword>
<proteinExistence type="predicted"/>
<dbReference type="Pfam" id="PF02469">
    <property type="entry name" value="Fasciclin"/>
    <property type="match status" value="2"/>
</dbReference>
<dbReference type="PROSITE" id="PS50213">
    <property type="entry name" value="FAS1"/>
    <property type="match status" value="2"/>
</dbReference>
<dbReference type="Proteomes" id="UP001556367">
    <property type="component" value="Unassembled WGS sequence"/>
</dbReference>
<dbReference type="InterPro" id="IPR036378">
    <property type="entry name" value="FAS1_dom_sf"/>
</dbReference>
<keyword evidence="2" id="KW-1133">Transmembrane helix</keyword>
<accession>A0ABR3JTV1</accession>
<name>A0ABR3JTV1_9AGAR</name>
<keyword evidence="2" id="KW-0472">Membrane</keyword>
<comment type="caution">
    <text evidence="5">The sequence shown here is derived from an EMBL/GenBank/DDBJ whole genome shotgun (WGS) entry which is preliminary data.</text>
</comment>
<evidence type="ECO:0000256" key="3">
    <source>
        <dbReference type="SAM" id="SignalP"/>
    </source>
</evidence>
<feature type="transmembrane region" description="Helical" evidence="2">
    <location>
        <begin position="497"/>
        <end position="516"/>
    </location>
</feature>
<evidence type="ECO:0000256" key="1">
    <source>
        <dbReference type="SAM" id="MobiDB-lite"/>
    </source>
</evidence>